<gene>
    <name evidence="2" type="ORF">K461DRAFT_276826</name>
</gene>
<dbReference type="OrthoDB" id="2898509at2759"/>
<keyword evidence="3" id="KW-1185">Reference proteome</keyword>
<sequence length="247" mass="27832">MARPPPRSLPFPSFPCPSQRLLTLPETSEGLDKLFSLLYYSRIRFVHQLLPFLTATPLPSTRVISIYAAGLEDPHKNFFPDDLSLRDTRNFSYTATRNHVVHMKTMAFETIAQQYPNVGLVHVFPGLVITPGFDRNPLPWWFRVLWTIFRPIAGWFALKHEDSGEWTLGLTSDRFGRAGQSKAGGEAAAESTDGVVGGGAYSAKYNGQVYGNIAVYEGLRKKGFREKVWEHTMSAFKEISEGRVFKD</sequence>
<dbReference type="EMBL" id="ML996084">
    <property type="protein sequence ID" value="KAF2153774.1"/>
    <property type="molecule type" value="Genomic_DNA"/>
</dbReference>
<evidence type="ECO:0000256" key="1">
    <source>
        <dbReference type="ARBA" id="ARBA00023002"/>
    </source>
</evidence>
<comment type="caution">
    <text evidence="2">The sequence shown here is derived from an EMBL/GenBank/DDBJ whole genome shotgun (WGS) entry which is preliminary data.</text>
</comment>
<evidence type="ECO:0000313" key="2">
    <source>
        <dbReference type="EMBL" id="KAF2153774.1"/>
    </source>
</evidence>
<dbReference type="InterPro" id="IPR052228">
    <property type="entry name" value="Sec_Metab_Biosynth_Oxidored"/>
</dbReference>
<organism evidence="2 3">
    <name type="scientific">Myriangium duriaei CBS 260.36</name>
    <dbReference type="NCBI Taxonomy" id="1168546"/>
    <lineage>
        <taxon>Eukaryota</taxon>
        <taxon>Fungi</taxon>
        <taxon>Dikarya</taxon>
        <taxon>Ascomycota</taxon>
        <taxon>Pezizomycotina</taxon>
        <taxon>Dothideomycetes</taxon>
        <taxon>Dothideomycetidae</taxon>
        <taxon>Myriangiales</taxon>
        <taxon>Myriangiaceae</taxon>
        <taxon>Myriangium</taxon>
    </lineage>
</organism>
<dbReference type="PANTHER" id="PTHR47534:SF3">
    <property type="entry name" value="ALCOHOL DEHYDROGENASE-LIKE C-TERMINAL DOMAIN-CONTAINING PROTEIN"/>
    <property type="match status" value="1"/>
</dbReference>
<dbReference type="GO" id="GO:0016491">
    <property type="term" value="F:oxidoreductase activity"/>
    <property type="evidence" value="ECO:0007669"/>
    <property type="project" value="UniProtKB-KW"/>
</dbReference>
<dbReference type="PANTHER" id="PTHR47534">
    <property type="entry name" value="YALI0E05731P"/>
    <property type="match status" value="1"/>
</dbReference>
<protein>
    <submittedName>
        <fullName evidence="2">Uncharacterized protein</fullName>
    </submittedName>
</protein>
<dbReference type="AlphaFoldDB" id="A0A9P4J2Y1"/>
<keyword evidence="1" id="KW-0560">Oxidoreductase</keyword>
<name>A0A9P4J2Y1_9PEZI</name>
<dbReference type="Proteomes" id="UP000799439">
    <property type="component" value="Unassembled WGS sequence"/>
</dbReference>
<accession>A0A9P4J2Y1</accession>
<proteinExistence type="predicted"/>
<reference evidence="2" key="1">
    <citation type="journal article" date="2020" name="Stud. Mycol.">
        <title>101 Dothideomycetes genomes: a test case for predicting lifestyles and emergence of pathogens.</title>
        <authorList>
            <person name="Haridas S."/>
            <person name="Albert R."/>
            <person name="Binder M."/>
            <person name="Bloem J."/>
            <person name="Labutti K."/>
            <person name="Salamov A."/>
            <person name="Andreopoulos B."/>
            <person name="Baker S."/>
            <person name="Barry K."/>
            <person name="Bills G."/>
            <person name="Bluhm B."/>
            <person name="Cannon C."/>
            <person name="Castanera R."/>
            <person name="Culley D."/>
            <person name="Daum C."/>
            <person name="Ezra D."/>
            <person name="Gonzalez J."/>
            <person name="Henrissat B."/>
            <person name="Kuo A."/>
            <person name="Liang C."/>
            <person name="Lipzen A."/>
            <person name="Lutzoni F."/>
            <person name="Magnuson J."/>
            <person name="Mondo S."/>
            <person name="Nolan M."/>
            <person name="Ohm R."/>
            <person name="Pangilinan J."/>
            <person name="Park H.-J."/>
            <person name="Ramirez L."/>
            <person name="Alfaro M."/>
            <person name="Sun H."/>
            <person name="Tritt A."/>
            <person name="Yoshinaga Y."/>
            <person name="Zwiers L.-H."/>
            <person name="Turgeon B."/>
            <person name="Goodwin S."/>
            <person name="Spatafora J."/>
            <person name="Crous P."/>
            <person name="Grigoriev I."/>
        </authorList>
    </citation>
    <scope>NUCLEOTIDE SEQUENCE</scope>
    <source>
        <strain evidence="2">CBS 260.36</strain>
    </source>
</reference>
<evidence type="ECO:0000313" key="3">
    <source>
        <dbReference type="Proteomes" id="UP000799439"/>
    </source>
</evidence>